<name>A0ABN2IFL2_9ACTN</name>
<dbReference type="SUPFAM" id="SSF52172">
    <property type="entry name" value="CheY-like"/>
    <property type="match status" value="1"/>
</dbReference>
<dbReference type="EMBL" id="BAAANY010000029">
    <property type="protein sequence ID" value="GAA1703969.1"/>
    <property type="molecule type" value="Genomic_DNA"/>
</dbReference>
<dbReference type="Proteomes" id="UP001500618">
    <property type="component" value="Unassembled WGS sequence"/>
</dbReference>
<evidence type="ECO:0000259" key="2">
    <source>
        <dbReference type="PROSITE" id="PS50110"/>
    </source>
</evidence>
<feature type="domain" description="Response regulatory" evidence="2">
    <location>
        <begin position="11"/>
        <end position="130"/>
    </location>
</feature>
<comment type="caution">
    <text evidence="3">The sequence shown here is derived from an EMBL/GenBank/DDBJ whole genome shotgun (WGS) entry which is preliminary data.</text>
</comment>
<organism evidence="3 4">
    <name type="scientific">Fodinicola feengrottensis</name>
    <dbReference type="NCBI Taxonomy" id="435914"/>
    <lineage>
        <taxon>Bacteria</taxon>
        <taxon>Bacillati</taxon>
        <taxon>Actinomycetota</taxon>
        <taxon>Actinomycetes</taxon>
        <taxon>Mycobacteriales</taxon>
        <taxon>Fodinicola</taxon>
    </lineage>
</organism>
<proteinExistence type="predicted"/>
<protein>
    <recommendedName>
        <fullName evidence="2">Response regulatory domain-containing protein</fullName>
    </recommendedName>
</protein>
<evidence type="ECO:0000313" key="3">
    <source>
        <dbReference type="EMBL" id="GAA1703969.1"/>
    </source>
</evidence>
<gene>
    <name evidence="3" type="ORF">GCM10009765_61500</name>
</gene>
<feature type="modified residue" description="4-aspartylphosphate" evidence="1">
    <location>
        <position position="66"/>
    </location>
</feature>
<dbReference type="Gene3D" id="3.40.50.2300">
    <property type="match status" value="1"/>
</dbReference>
<keyword evidence="1" id="KW-0597">Phosphoprotein</keyword>
<dbReference type="InterPro" id="IPR011006">
    <property type="entry name" value="CheY-like_superfamily"/>
</dbReference>
<accession>A0ABN2IFL2</accession>
<reference evidence="3 4" key="1">
    <citation type="journal article" date="2019" name="Int. J. Syst. Evol. Microbiol.">
        <title>The Global Catalogue of Microorganisms (GCM) 10K type strain sequencing project: providing services to taxonomists for standard genome sequencing and annotation.</title>
        <authorList>
            <consortium name="The Broad Institute Genomics Platform"/>
            <consortium name="The Broad Institute Genome Sequencing Center for Infectious Disease"/>
            <person name="Wu L."/>
            <person name="Ma J."/>
        </authorList>
    </citation>
    <scope>NUCLEOTIDE SEQUENCE [LARGE SCALE GENOMIC DNA]</scope>
    <source>
        <strain evidence="3 4">JCM 14718</strain>
    </source>
</reference>
<evidence type="ECO:0000313" key="4">
    <source>
        <dbReference type="Proteomes" id="UP001500618"/>
    </source>
</evidence>
<dbReference type="RefSeq" id="WP_163567925.1">
    <property type="nucleotide sequence ID" value="NZ_BAAANY010000029.1"/>
</dbReference>
<evidence type="ECO:0000256" key="1">
    <source>
        <dbReference type="PROSITE-ProRule" id="PRU00169"/>
    </source>
</evidence>
<keyword evidence="4" id="KW-1185">Reference proteome</keyword>
<sequence>MSAVRRPADKTILVFSDDPAVRERVRMAIGRRPAPDVGKIVWLEASTGDEVVDAADAGKADVLILDAEAQPTGGMGISRQLRNELDHCPPVCLLLARDADRWLAKWSQAEATITHPIDPVRAAAVVADLLRRAPVPARS</sequence>
<dbReference type="InterPro" id="IPR001789">
    <property type="entry name" value="Sig_transdc_resp-reg_receiver"/>
</dbReference>
<dbReference type="PROSITE" id="PS50110">
    <property type="entry name" value="RESPONSE_REGULATORY"/>
    <property type="match status" value="1"/>
</dbReference>